<dbReference type="InterPro" id="IPR051312">
    <property type="entry name" value="Diverse_Substr_Oxidored"/>
</dbReference>
<dbReference type="eggNOG" id="COG1319">
    <property type="taxonomic scope" value="Bacteria"/>
</dbReference>
<dbReference type="InterPro" id="IPR002346">
    <property type="entry name" value="Mopterin_DH_FAD-bd"/>
</dbReference>
<dbReference type="InterPro" id="IPR016166">
    <property type="entry name" value="FAD-bd_PCMH"/>
</dbReference>
<dbReference type="EMBL" id="CP008947">
    <property type="protein sequence ID" value="AII06585.1"/>
    <property type="molecule type" value="Genomic_DNA"/>
</dbReference>
<feature type="domain" description="FAD-binding PCMH-type" evidence="1">
    <location>
        <begin position="1"/>
        <end position="174"/>
    </location>
</feature>
<accession>A0A076EK94</accession>
<reference evidence="2 3" key="1">
    <citation type="submission" date="2014-07" db="EMBL/GenBank/DDBJ databases">
        <title>Genome Sequence of Rhodococcus opacus Strain R7, a Biodegrader of Mono- and Polycyclic Aromatic Hydrocarbons.</title>
        <authorList>
            <person name="Di Gennaro P."/>
            <person name="Zampolli J."/>
            <person name="Presti I."/>
            <person name="Cappelletti M."/>
            <person name="D'Ursi P."/>
            <person name="Orro A."/>
            <person name="Mezzelani A."/>
            <person name="Milanesi L."/>
        </authorList>
    </citation>
    <scope>NUCLEOTIDE SEQUENCE [LARGE SCALE GENOMIC DNA]</scope>
    <source>
        <strain evidence="2 3">R7</strain>
    </source>
</reference>
<dbReference type="InterPro" id="IPR036318">
    <property type="entry name" value="FAD-bd_PCMH-like_sf"/>
</dbReference>
<evidence type="ECO:0000259" key="1">
    <source>
        <dbReference type="PROSITE" id="PS51387"/>
    </source>
</evidence>
<protein>
    <submittedName>
        <fullName evidence="2">FAD-binding molybdopterin dehydrogenase</fullName>
    </submittedName>
</protein>
<evidence type="ECO:0000313" key="3">
    <source>
        <dbReference type="Proteomes" id="UP000028488"/>
    </source>
</evidence>
<dbReference type="PROSITE" id="PS51387">
    <property type="entry name" value="FAD_PCMH"/>
    <property type="match status" value="1"/>
</dbReference>
<dbReference type="InterPro" id="IPR016169">
    <property type="entry name" value="FAD-bd_PCMH_sub2"/>
</dbReference>
<gene>
    <name evidence="2" type="ORF">EP51_18920</name>
</gene>
<proteinExistence type="predicted"/>
<dbReference type="PANTHER" id="PTHR42659">
    <property type="entry name" value="XANTHINE DEHYDROGENASE SUBUNIT C-RELATED"/>
    <property type="match status" value="1"/>
</dbReference>
<sequence>MDLSFVTELSAPRSRDDLPAPEPGTAYLAGGTWLYSEPQPTVTRLVDLTTLDWPAITVHDDGLELAATCTIENLCNAPLPAEWTATNLFRPCAESLVASWKIWHTATVGGNLALALPAGAMITLCCALDAELLIWTADGGERRVPVNRFVTGAGRTVLGDGDLIRSIHLPAAALRGRTSLRKIAYSPLGRSGALLAGRVDTDGFALTVTASTVRPFVLRFPAVPGPDALSESLSERISPDDYLTDAHGAADWRRHVTGVLAEEIRRELE</sequence>
<dbReference type="AlphaFoldDB" id="A0A076EK94"/>
<dbReference type="Gene3D" id="3.30.465.10">
    <property type="match status" value="1"/>
</dbReference>
<dbReference type="Pfam" id="PF00941">
    <property type="entry name" value="FAD_binding_5"/>
    <property type="match status" value="1"/>
</dbReference>
<dbReference type="GO" id="GO:0016491">
    <property type="term" value="F:oxidoreductase activity"/>
    <property type="evidence" value="ECO:0007669"/>
    <property type="project" value="InterPro"/>
</dbReference>
<dbReference type="GO" id="GO:0071949">
    <property type="term" value="F:FAD binding"/>
    <property type="evidence" value="ECO:0007669"/>
    <property type="project" value="InterPro"/>
</dbReference>
<dbReference type="RefSeq" id="WP_128640096.1">
    <property type="nucleotide sequence ID" value="NZ_CP008947.1"/>
</dbReference>
<name>A0A076EK94_RHOOP</name>
<evidence type="ECO:0000313" key="2">
    <source>
        <dbReference type="EMBL" id="AII06585.1"/>
    </source>
</evidence>
<organism evidence="2 3">
    <name type="scientific">Rhodococcus opacus</name>
    <name type="common">Nocardia opaca</name>
    <dbReference type="NCBI Taxonomy" id="37919"/>
    <lineage>
        <taxon>Bacteria</taxon>
        <taxon>Bacillati</taxon>
        <taxon>Actinomycetota</taxon>
        <taxon>Actinomycetes</taxon>
        <taxon>Mycobacteriales</taxon>
        <taxon>Nocardiaceae</taxon>
        <taxon>Rhodococcus</taxon>
    </lineage>
</organism>
<dbReference type="SUPFAM" id="SSF56176">
    <property type="entry name" value="FAD-binding/transporter-associated domain-like"/>
    <property type="match status" value="1"/>
</dbReference>
<dbReference type="Proteomes" id="UP000028488">
    <property type="component" value="Chromosome"/>
</dbReference>
<dbReference type="PANTHER" id="PTHR42659:SF9">
    <property type="entry name" value="XANTHINE DEHYDROGENASE FAD-BINDING SUBUNIT XDHB-RELATED"/>
    <property type="match status" value="1"/>
</dbReference>